<sequence length="121" mass="13166">MISVLAAFLTLIVGLVSPAILADDKPLAFAGALGFGKYTAGGNNGQTLVVNSLADPKNITPGTLRWAVTQSYPRNVQFAVSGIIHLQKPLKFSVITSRLMVRHRLAALLFVVRKRKLKRIR</sequence>
<protein>
    <submittedName>
        <fullName evidence="3">Uncharacterized protein</fullName>
    </submittedName>
</protein>
<proteinExistence type="predicted"/>
<keyword evidence="4" id="KW-1185">Reference proteome</keyword>
<dbReference type="InterPro" id="IPR012334">
    <property type="entry name" value="Pectin_lyas_fold"/>
</dbReference>
<dbReference type="InterPro" id="IPR011050">
    <property type="entry name" value="Pectin_lyase_fold/virulence"/>
</dbReference>
<evidence type="ECO:0000256" key="2">
    <source>
        <dbReference type="ARBA" id="ARBA00023180"/>
    </source>
</evidence>
<dbReference type="AlphaFoldDB" id="A0A6M4MEU4"/>
<keyword evidence="1" id="KW-0479">Metal-binding</keyword>
<dbReference type="PANTHER" id="PTHR42970">
    <property type="entry name" value="PECTATE LYASE C-RELATED"/>
    <property type="match status" value="1"/>
</dbReference>
<dbReference type="Gene3D" id="2.160.20.10">
    <property type="entry name" value="Single-stranded right-handed beta-helix, Pectin lyase-like"/>
    <property type="match status" value="1"/>
</dbReference>
<gene>
    <name evidence="3" type="ORF">CA267_010165</name>
</gene>
<dbReference type="KEGG" id="apel:CA267_010165"/>
<dbReference type="InterPro" id="IPR052063">
    <property type="entry name" value="Polysaccharide_Lyase_1"/>
</dbReference>
<dbReference type="PANTHER" id="PTHR42970:SF1">
    <property type="entry name" value="PECTATE LYASE C-RELATED"/>
    <property type="match status" value="1"/>
</dbReference>
<accession>A0A6M4MEU4</accession>
<evidence type="ECO:0000313" key="4">
    <source>
        <dbReference type="Proteomes" id="UP000219285"/>
    </source>
</evidence>
<reference evidence="4" key="1">
    <citation type="submission" date="2014-12" db="EMBL/GenBank/DDBJ databases">
        <title>Complete genome sequence of a multi-drug resistant Klebsiella pneumoniae.</title>
        <authorList>
            <person name="Hua X."/>
            <person name="Chen Q."/>
            <person name="Li X."/>
            <person name="Feng Y."/>
            <person name="Ruan Z."/>
            <person name="Yu Y."/>
        </authorList>
    </citation>
    <scope>NUCLEOTIDE SEQUENCE [LARGE SCALE GENOMIC DNA]</scope>
    <source>
        <strain evidence="4">5.12</strain>
    </source>
</reference>
<evidence type="ECO:0000256" key="1">
    <source>
        <dbReference type="ARBA" id="ARBA00022723"/>
    </source>
</evidence>
<evidence type="ECO:0000313" key="3">
    <source>
        <dbReference type="EMBL" id="QJR81115.1"/>
    </source>
</evidence>
<dbReference type="RefSeq" id="WP_075607591.1">
    <property type="nucleotide sequence ID" value="NZ_CP052766.1"/>
</dbReference>
<dbReference type="SUPFAM" id="SSF51126">
    <property type="entry name" value="Pectin lyase-like"/>
    <property type="match status" value="1"/>
</dbReference>
<keyword evidence="2" id="KW-0325">Glycoprotein</keyword>
<dbReference type="EMBL" id="CP052766">
    <property type="protein sequence ID" value="QJR81115.1"/>
    <property type="molecule type" value="Genomic_DNA"/>
</dbReference>
<organism evidence="3 4">
    <name type="scientific">Alteromonas pelagimontana</name>
    <dbReference type="NCBI Taxonomy" id="1858656"/>
    <lineage>
        <taxon>Bacteria</taxon>
        <taxon>Pseudomonadati</taxon>
        <taxon>Pseudomonadota</taxon>
        <taxon>Gammaproteobacteria</taxon>
        <taxon>Alteromonadales</taxon>
        <taxon>Alteromonadaceae</taxon>
        <taxon>Alteromonas/Salinimonas group</taxon>
        <taxon>Alteromonas</taxon>
    </lineage>
</organism>
<name>A0A6M4MEU4_9ALTE</name>
<dbReference type="OrthoDB" id="8737820at2"/>
<dbReference type="Proteomes" id="UP000219285">
    <property type="component" value="Chromosome"/>
</dbReference>
<reference evidence="3 4" key="2">
    <citation type="submission" date="2020-04" db="EMBL/GenBank/DDBJ databases">
        <title>Complete genome sequence of Alteromonas pelagimontana 5.12T.</title>
        <authorList>
            <person name="Sinha R.K."/>
            <person name="Krishnan K.P."/>
            <person name="Kurian J.P."/>
        </authorList>
    </citation>
    <scope>NUCLEOTIDE SEQUENCE [LARGE SCALE GENOMIC DNA]</scope>
    <source>
        <strain evidence="3 4">5.12</strain>
    </source>
</reference>
<dbReference type="GO" id="GO:0046872">
    <property type="term" value="F:metal ion binding"/>
    <property type="evidence" value="ECO:0007669"/>
    <property type="project" value="UniProtKB-KW"/>
</dbReference>